<comment type="caution">
    <text evidence="2">The sequence shown here is derived from an EMBL/GenBank/DDBJ whole genome shotgun (WGS) entry which is preliminary data.</text>
</comment>
<reference evidence="2 3" key="1">
    <citation type="submission" date="2019-01" db="EMBL/GenBank/DDBJ databases">
        <title>Nocardioides guangzhouensis sp. nov., an actinobacterium isolated from soil.</title>
        <authorList>
            <person name="Fu Y."/>
            <person name="Cai Y."/>
            <person name="Lin Z."/>
            <person name="Chen P."/>
        </authorList>
    </citation>
    <scope>NUCLEOTIDE SEQUENCE [LARGE SCALE GENOMIC DNA]</scope>
    <source>
        <strain evidence="2 3">130</strain>
    </source>
</reference>
<accession>A0A4V1XZC2</accession>
<keyword evidence="3" id="KW-1185">Reference proteome</keyword>
<evidence type="ECO:0000313" key="2">
    <source>
        <dbReference type="EMBL" id="RYP86239.1"/>
    </source>
</evidence>
<evidence type="ECO:0000313" key="3">
    <source>
        <dbReference type="Proteomes" id="UP000295198"/>
    </source>
</evidence>
<name>A0A4V1XZC2_9ACTN</name>
<gene>
    <name evidence="2" type="ORF">EKO23_09800</name>
</gene>
<dbReference type="AlphaFoldDB" id="A0A4V1XZC2"/>
<dbReference type="Pfam" id="PF01636">
    <property type="entry name" value="APH"/>
    <property type="match status" value="1"/>
</dbReference>
<feature type="domain" description="Aminoglycoside phosphotransferase" evidence="1">
    <location>
        <begin position="157"/>
        <end position="373"/>
    </location>
</feature>
<dbReference type="EMBL" id="SDKM01000012">
    <property type="protein sequence ID" value="RYP86239.1"/>
    <property type="molecule type" value="Genomic_DNA"/>
</dbReference>
<dbReference type="SUPFAM" id="SSF56112">
    <property type="entry name" value="Protein kinase-like (PK-like)"/>
    <property type="match status" value="1"/>
</dbReference>
<dbReference type="Gene3D" id="3.90.1200.10">
    <property type="match status" value="1"/>
</dbReference>
<proteinExistence type="predicted"/>
<dbReference type="OrthoDB" id="101887at2"/>
<dbReference type="RefSeq" id="WP_134716698.1">
    <property type="nucleotide sequence ID" value="NZ_SDKM01000012.1"/>
</dbReference>
<sequence length="436" mass="47397">MSLLAPHPRRTAVLVEHSSPPRLPTVRLDDEEPTLPEILAAAGHVVAPSATVLRQVVTSPRQAQDELLLELEAVATDPPSGWTWLDLDGDAIARLEPETSRAAVTSWARERDEGWAPSRPAYSRPGWFAEASAWMVDRMAAYGHPALAPPHQHHLWDVSVVLRASSAEGDLYLKCSNDRFRHEAVVTLALAERMPGLAPDVVAVDADRGWLLMHDLGAPELGEQDHALWPAGIAAHASIQRTWLDRTDELVGLGLSVRSLADLAADVGRMTRDVGLLARMAPELRTAWLATASDLVTACRRLDLLGPGPTLVHGDLHPWNVTSGPDGTRVFDWTDAAVSHPCVDLATYVFRTEDVAVRRQLVDAYVDAWSGVAPEETLREAAALGLVVGALYQVQTYRSLLPALPRDGADAGLTGADVDWVDRSVTRYRLGLDAPR</sequence>
<evidence type="ECO:0000259" key="1">
    <source>
        <dbReference type="Pfam" id="PF01636"/>
    </source>
</evidence>
<dbReference type="InterPro" id="IPR002575">
    <property type="entry name" value="Aminoglycoside_PTrfase"/>
</dbReference>
<dbReference type="Proteomes" id="UP000295198">
    <property type="component" value="Unassembled WGS sequence"/>
</dbReference>
<protein>
    <recommendedName>
        <fullName evidence="1">Aminoglycoside phosphotransferase domain-containing protein</fullName>
    </recommendedName>
</protein>
<organism evidence="2 3">
    <name type="scientific">Nocardioides guangzhouensis</name>
    <dbReference type="NCBI Taxonomy" id="2497878"/>
    <lineage>
        <taxon>Bacteria</taxon>
        <taxon>Bacillati</taxon>
        <taxon>Actinomycetota</taxon>
        <taxon>Actinomycetes</taxon>
        <taxon>Propionibacteriales</taxon>
        <taxon>Nocardioidaceae</taxon>
        <taxon>Nocardioides</taxon>
    </lineage>
</organism>
<dbReference type="InterPro" id="IPR011009">
    <property type="entry name" value="Kinase-like_dom_sf"/>
</dbReference>